<protein>
    <recommendedName>
        <fullName evidence="6">FAD-binding domain-containing protein</fullName>
    </recommendedName>
</protein>
<evidence type="ECO:0000256" key="2">
    <source>
        <dbReference type="ARBA" id="ARBA00022630"/>
    </source>
</evidence>
<dbReference type="PANTHER" id="PTHR13789:SF314">
    <property type="entry name" value="FAD-BINDING DOMAIN-CONTAINING PROTEIN"/>
    <property type="match status" value="1"/>
</dbReference>
<dbReference type="InterPro" id="IPR050493">
    <property type="entry name" value="FAD-dep_Monooxygenase_BioMet"/>
</dbReference>
<dbReference type="OrthoDB" id="9993796at2759"/>
<keyword evidence="4" id="KW-0560">Oxidoreductase</keyword>
<dbReference type="GO" id="GO:0071949">
    <property type="term" value="F:FAD binding"/>
    <property type="evidence" value="ECO:0007669"/>
    <property type="project" value="InterPro"/>
</dbReference>
<dbReference type="PRINTS" id="PR00420">
    <property type="entry name" value="RNGMNOXGNASE"/>
</dbReference>
<evidence type="ECO:0000313" key="8">
    <source>
        <dbReference type="Proteomes" id="UP000219338"/>
    </source>
</evidence>
<gene>
    <name evidence="7" type="ORF">ARMOST_05482</name>
</gene>
<sequence>MQQIDEARPLKVIIVGAGLCGLSAAIALRRQGHLVHILESSSFKSELGAGLAVPPNTVRSLRGLGCNIDNLKSVDNLCFTAMAHDGSPGMMNNMTDYHKAYGDPWVMAHRVDLHNELMRVALDPEGTGPPAQLRLGVQVVSCDVEACTISLVDRSICSADLIVGADGIRSTIRSYVLGKEIDIPPTGIAGYRWLTPAEALEPYPELDWIIKSPPLGARLITAPVRRNDKTDDGEKTDKRTIIIYACRNGTMINVLGVHDDPRNQNEVGWNVPVTQEILLEFFEDYHPRFKRLLQLADSIHLWQMRVVPRLDTWINKRVCLLGDSAHASLPTLGQGFGMGLEDAVALAALLPMGTKVSDVENRLIAYESLRKERAEYVATESLEQQNIPGKRGLYLRSPMMRDKIMGYDIKAEAEKVLMELITSTAQ</sequence>
<reference evidence="8" key="1">
    <citation type="journal article" date="2017" name="Nat. Ecol. Evol.">
        <title>Genome expansion and lineage-specific genetic innovations in the forest pathogenic fungi Armillaria.</title>
        <authorList>
            <person name="Sipos G."/>
            <person name="Prasanna A.N."/>
            <person name="Walter M.C."/>
            <person name="O'Connor E."/>
            <person name="Balint B."/>
            <person name="Krizsan K."/>
            <person name="Kiss B."/>
            <person name="Hess J."/>
            <person name="Varga T."/>
            <person name="Slot J."/>
            <person name="Riley R."/>
            <person name="Boka B."/>
            <person name="Rigling D."/>
            <person name="Barry K."/>
            <person name="Lee J."/>
            <person name="Mihaltcheva S."/>
            <person name="LaButti K."/>
            <person name="Lipzen A."/>
            <person name="Waldron R."/>
            <person name="Moloney N.M."/>
            <person name="Sperisen C."/>
            <person name="Kredics L."/>
            <person name="Vagvoelgyi C."/>
            <person name="Patrignani A."/>
            <person name="Fitzpatrick D."/>
            <person name="Nagy I."/>
            <person name="Doyle S."/>
            <person name="Anderson J.B."/>
            <person name="Grigoriev I.V."/>
            <person name="Gueldener U."/>
            <person name="Muensterkoetter M."/>
            <person name="Nagy L.G."/>
        </authorList>
    </citation>
    <scope>NUCLEOTIDE SEQUENCE [LARGE SCALE GENOMIC DNA]</scope>
    <source>
        <strain evidence="8">C18/9</strain>
    </source>
</reference>
<evidence type="ECO:0000313" key="7">
    <source>
        <dbReference type="EMBL" id="SJL02156.1"/>
    </source>
</evidence>
<keyword evidence="5" id="KW-0503">Monooxygenase</keyword>
<feature type="domain" description="FAD-binding" evidence="6">
    <location>
        <begin position="11"/>
        <end position="175"/>
    </location>
</feature>
<dbReference type="InterPro" id="IPR036188">
    <property type="entry name" value="FAD/NAD-bd_sf"/>
</dbReference>
<dbReference type="Gene3D" id="3.50.50.60">
    <property type="entry name" value="FAD/NAD(P)-binding domain"/>
    <property type="match status" value="1"/>
</dbReference>
<accession>A0A284R0A1</accession>
<organism evidence="7 8">
    <name type="scientific">Armillaria ostoyae</name>
    <name type="common">Armillaria root rot fungus</name>
    <dbReference type="NCBI Taxonomy" id="47428"/>
    <lineage>
        <taxon>Eukaryota</taxon>
        <taxon>Fungi</taxon>
        <taxon>Dikarya</taxon>
        <taxon>Basidiomycota</taxon>
        <taxon>Agaricomycotina</taxon>
        <taxon>Agaricomycetes</taxon>
        <taxon>Agaricomycetidae</taxon>
        <taxon>Agaricales</taxon>
        <taxon>Marasmiineae</taxon>
        <taxon>Physalacriaceae</taxon>
        <taxon>Armillaria</taxon>
    </lineage>
</organism>
<dbReference type="InterPro" id="IPR002938">
    <property type="entry name" value="FAD-bd"/>
</dbReference>
<dbReference type="SUPFAM" id="SSF54373">
    <property type="entry name" value="FAD-linked reductases, C-terminal domain"/>
    <property type="match status" value="1"/>
</dbReference>
<proteinExistence type="inferred from homology"/>
<dbReference type="GO" id="GO:0004497">
    <property type="term" value="F:monooxygenase activity"/>
    <property type="evidence" value="ECO:0007669"/>
    <property type="project" value="UniProtKB-KW"/>
</dbReference>
<dbReference type="SUPFAM" id="SSF51905">
    <property type="entry name" value="FAD/NAD(P)-binding domain"/>
    <property type="match status" value="1"/>
</dbReference>
<name>A0A284R0A1_ARMOS</name>
<dbReference type="OMA" id="WYAHRVD"/>
<feature type="domain" description="FAD-binding" evidence="6">
    <location>
        <begin position="299"/>
        <end position="379"/>
    </location>
</feature>
<keyword evidence="8" id="KW-1185">Reference proteome</keyword>
<comment type="similarity">
    <text evidence="1">Belongs to the paxM FAD-dependent monooxygenase family.</text>
</comment>
<dbReference type="Proteomes" id="UP000219338">
    <property type="component" value="Unassembled WGS sequence"/>
</dbReference>
<keyword evidence="3" id="KW-0274">FAD</keyword>
<evidence type="ECO:0000256" key="1">
    <source>
        <dbReference type="ARBA" id="ARBA00007992"/>
    </source>
</evidence>
<dbReference type="Pfam" id="PF01494">
    <property type="entry name" value="FAD_binding_3"/>
    <property type="match status" value="2"/>
</dbReference>
<dbReference type="PANTHER" id="PTHR13789">
    <property type="entry name" value="MONOOXYGENASE"/>
    <property type="match status" value="1"/>
</dbReference>
<dbReference type="EMBL" id="FUEG01000003">
    <property type="protein sequence ID" value="SJL02156.1"/>
    <property type="molecule type" value="Genomic_DNA"/>
</dbReference>
<evidence type="ECO:0000256" key="4">
    <source>
        <dbReference type="ARBA" id="ARBA00023002"/>
    </source>
</evidence>
<evidence type="ECO:0000256" key="3">
    <source>
        <dbReference type="ARBA" id="ARBA00022827"/>
    </source>
</evidence>
<evidence type="ECO:0000256" key="5">
    <source>
        <dbReference type="ARBA" id="ARBA00023033"/>
    </source>
</evidence>
<evidence type="ECO:0000259" key="6">
    <source>
        <dbReference type="Pfam" id="PF01494"/>
    </source>
</evidence>
<dbReference type="STRING" id="47428.A0A284R0A1"/>
<keyword evidence="2" id="KW-0285">Flavoprotein</keyword>
<dbReference type="AlphaFoldDB" id="A0A284R0A1"/>